<keyword evidence="1" id="KW-0175">Coiled coil</keyword>
<dbReference type="KEGG" id="foc:127752046"/>
<dbReference type="Proteomes" id="UP000504606">
    <property type="component" value="Unplaced"/>
</dbReference>
<gene>
    <name evidence="4" type="primary">LOC127752046</name>
</gene>
<feature type="coiled-coil region" evidence="1">
    <location>
        <begin position="108"/>
        <end position="170"/>
    </location>
</feature>
<feature type="region of interest" description="Disordered" evidence="2">
    <location>
        <begin position="1"/>
        <end position="33"/>
    </location>
</feature>
<evidence type="ECO:0000313" key="4">
    <source>
        <dbReference type="RefSeq" id="XP_052132514.1"/>
    </source>
</evidence>
<feature type="compositionally biased region" description="Acidic residues" evidence="2">
    <location>
        <begin position="17"/>
        <end position="26"/>
    </location>
</feature>
<keyword evidence="3" id="KW-1185">Reference proteome</keyword>
<name>A0A9C6XB01_FRAOC</name>
<accession>A0A9C6XB01</accession>
<dbReference type="GeneID" id="127752046"/>
<protein>
    <submittedName>
        <fullName evidence="4">Myosin-7B-like</fullName>
    </submittedName>
</protein>
<dbReference type="AlphaFoldDB" id="A0A9C6XB01"/>
<reference evidence="4" key="1">
    <citation type="submission" date="2025-08" db="UniProtKB">
        <authorList>
            <consortium name="RefSeq"/>
        </authorList>
    </citation>
    <scope>IDENTIFICATION</scope>
    <source>
        <tissue evidence="4">Whole organism</tissue>
    </source>
</reference>
<evidence type="ECO:0000256" key="1">
    <source>
        <dbReference type="SAM" id="Coils"/>
    </source>
</evidence>
<evidence type="ECO:0000256" key="2">
    <source>
        <dbReference type="SAM" id="MobiDB-lite"/>
    </source>
</evidence>
<organism evidence="3 4">
    <name type="scientific">Frankliniella occidentalis</name>
    <name type="common">Western flower thrips</name>
    <name type="synonym">Euthrips occidentalis</name>
    <dbReference type="NCBI Taxonomy" id="133901"/>
    <lineage>
        <taxon>Eukaryota</taxon>
        <taxon>Metazoa</taxon>
        <taxon>Ecdysozoa</taxon>
        <taxon>Arthropoda</taxon>
        <taxon>Hexapoda</taxon>
        <taxon>Insecta</taxon>
        <taxon>Pterygota</taxon>
        <taxon>Neoptera</taxon>
        <taxon>Paraneoptera</taxon>
        <taxon>Thysanoptera</taxon>
        <taxon>Terebrantia</taxon>
        <taxon>Thripoidea</taxon>
        <taxon>Thripidae</taxon>
        <taxon>Frankliniella</taxon>
    </lineage>
</organism>
<feature type="coiled-coil region" evidence="1">
    <location>
        <begin position="251"/>
        <end position="292"/>
    </location>
</feature>
<sequence length="306" mass="34547">MDGGRREDSFLSTANSDSEEEEEDSSDSFTNLNDHDRQMAALQELEDIIRKETYHVVPIMESRQGFTNLTATVQRIGQAGREAVDWARSCLRDHADARAAADKALAVQQALEEDVLALQAKLREEERLTAEARADADASQGREQTTLVLLEELRAELQRQRTRAEHLSTLQEPAAPGAGEDIKSELDAHRRLVREQDLAEELTHVKELLRSTYDHQDAIARRASFANMRANKLTEELTSAQAAHALEVRHKENVERDAQQLRRDLEARAAEVAGLQTQLEAARERADQQVTKWIRNRTESASVLLR</sequence>
<proteinExistence type="predicted"/>
<evidence type="ECO:0000313" key="3">
    <source>
        <dbReference type="Proteomes" id="UP000504606"/>
    </source>
</evidence>
<dbReference type="RefSeq" id="XP_052132514.1">
    <property type="nucleotide sequence ID" value="XM_052276554.1"/>
</dbReference>